<evidence type="ECO:0000256" key="2">
    <source>
        <dbReference type="ARBA" id="ARBA00022448"/>
    </source>
</evidence>
<sequence length="320" mass="33183">MIEVEYLSKHYGSIAALDGMNFTVRPGIVTGFLGPNGAGKSTSMRVILGLDKADSGRATVNGKDYRDLAAPLHEIGALLEAKSVEGSRTARNQLRGIAATHGIGDARVDEVLHMVGLTDVAHHRLRTFSLGMSQRLGIAIALLGDPAVVMLDEPANGLDPDGIKWIRELLRGLADEGRTVFVSSHLMSEMALTADHLIVVGAGRVLADVSMSEFVSGASAGSVLVRSPQAQKLRGIIGADGVTVTSTSATELEVSGRSAASIGEIAASAGLVLHELATRSPSLEQAFMELTNSTVAYHGDSGTAHHAASTAAASTSKDPS</sequence>
<dbReference type="AlphaFoldDB" id="A0A7Y9Z7H9"/>
<keyword evidence="2" id="KW-0813">Transport</keyword>
<gene>
    <name evidence="6" type="ORF">BKA03_000376</name>
</gene>
<comment type="similarity">
    <text evidence="1">Belongs to the ABC transporter superfamily.</text>
</comment>
<keyword evidence="7" id="KW-1185">Reference proteome</keyword>
<keyword evidence="3" id="KW-0547">Nucleotide-binding</keyword>
<dbReference type="OrthoDB" id="9804819at2"/>
<dbReference type="GO" id="GO:0005524">
    <property type="term" value="F:ATP binding"/>
    <property type="evidence" value="ECO:0007669"/>
    <property type="project" value="UniProtKB-KW"/>
</dbReference>
<dbReference type="PANTHER" id="PTHR43335:SF4">
    <property type="entry name" value="ABC TRANSPORTER, ATP-BINDING PROTEIN"/>
    <property type="match status" value="1"/>
</dbReference>
<evidence type="ECO:0000313" key="6">
    <source>
        <dbReference type="EMBL" id="NYI40257.1"/>
    </source>
</evidence>
<keyword evidence="4 6" id="KW-0067">ATP-binding</keyword>
<dbReference type="EMBL" id="JACBZO010000001">
    <property type="protein sequence ID" value="NYI40257.1"/>
    <property type="molecule type" value="Genomic_DNA"/>
</dbReference>
<organism evidence="6 7">
    <name type="scientific">Demequina lutea</name>
    <dbReference type="NCBI Taxonomy" id="431489"/>
    <lineage>
        <taxon>Bacteria</taxon>
        <taxon>Bacillati</taxon>
        <taxon>Actinomycetota</taxon>
        <taxon>Actinomycetes</taxon>
        <taxon>Micrococcales</taxon>
        <taxon>Demequinaceae</taxon>
        <taxon>Demequina</taxon>
    </lineage>
</organism>
<dbReference type="Gene3D" id="3.40.50.300">
    <property type="entry name" value="P-loop containing nucleotide triphosphate hydrolases"/>
    <property type="match status" value="1"/>
</dbReference>
<comment type="caution">
    <text evidence="6">The sequence shown here is derived from an EMBL/GenBank/DDBJ whole genome shotgun (WGS) entry which is preliminary data.</text>
</comment>
<feature type="domain" description="ABC transporter" evidence="5">
    <location>
        <begin position="2"/>
        <end position="227"/>
    </location>
</feature>
<dbReference type="PROSITE" id="PS50893">
    <property type="entry name" value="ABC_TRANSPORTER_2"/>
    <property type="match status" value="1"/>
</dbReference>
<proteinExistence type="inferred from homology"/>
<evidence type="ECO:0000256" key="4">
    <source>
        <dbReference type="ARBA" id="ARBA00022840"/>
    </source>
</evidence>
<protein>
    <submittedName>
        <fullName evidence="6">ABC-2 type transport system ATP-binding protein</fullName>
    </submittedName>
</protein>
<dbReference type="Pfam" id="PF00005">
    <property type="entry name" value="ABC_tran"/>
    <property type="match status" value="1"/>
</dbReference>
<dbReference type="PANTHER" id="PTHR43335">
    <property type="entry name" value="ABC TRANSPORTER, ATP-BINDING PROTEIN"/>
    <property type="match status" value="1"/>
</dbReference>
<dbReference type="SUPFAM" id="SSF52540">
    <property type="entry name" value="P-loop containing nucleoside triphosphate hydrolases"/>
    <property type="match status" value="1"/>
</dbReference>
<name>A0A7Y9Z7H9_9MICO</name>
<dbReference type="PROSITE" id="PS00211">
    <property type="entry name" value="ABC_TRANSPORTER_1"/>
    <property type="match status" value="1"/>
</dbReference>
<evidence type="ECO:0000313" key="7">
    <source>
        <dbReference type="Proteomes" id="UP000547973"/>
    </source>
</evidence>
<evidence type="ECO:0000256" key="1">
    <source>
        <dbReference type="ARBA" id="ARBA00005417"/>
    </source>
</evidence>
<dbReference type="RefSeq" id="WP_062074764.1">
    <property type="nucleotide sequence ID" value="NZ_BBRC01000004.1"/>
</dbReference>
<dbReference type="GO" id="GO:0016887">
    <property type="term" value="F:ATP hydrolysis activity"/>
    <property type="evidence" value="ECO:0007669"/>
    <property type="project" value="InterPro"/>
</dbReference>
<evidence type="ECO:0000256" key="3">
    <source>
        <dbReference type="ARBA" id="ARBA00022741"/>
    </source>
</evidence>
<accession>A0A7Y9Z7H9</accession>
<dbReference type="InterPro" id="IPR003439">
    <property type="entry name" value="ABC_transporter-like_ATP-bd"/>
</dbReference>
<dbReference type="InterPro" id="IPR003593">
    <property type="entry name" value="AAA+_ATPase"/>
</dbReference>
<reference evidence="6 7" key="1">
    <citation type="submission" date="2020-07" db="EMBL/GenBank/DDBJ databases">
        <title>Sequencing the genomes of 1000 actinobacteria strains.</title>
        <authorList>
            <person name="Klenk H.-P."/>
        </authorList>
    </citation>
    <scope>NUCLEOTIDE SEQUENCE [LARGE SCALE GENOMIC DNA]</scope>
    <source>
        <strain evidence="6 7">DSM 19970</strain>
    </source>
</reference>
<dbReference type="SMART" id="SM00382">
    <property type="entry name" value="AAA"/>
    <property type="match status" value="1"/>
</dbReference>
<dbReference type="InterPro" id="IPR017871">
    <property type="entry name" value="ABC_transporter-like_CS"/>
</dbReference>
<evidence type="ECO:0000259" key="5">
    <source>
        <dbReference type="PROSITE" id="PS50893"/>
    </source>
</evidence>
<dbReference type="InterPro" id="IPR027417">
    <property type="entry name" value="P-loop_NTPase"/>
</dbReference>
<dbReference type="Proteomes" id="UP000547973">
    <property type="component" value="Unassembled WGS sequence"/>
</dbReference>